<evidence type="ECO:0000313" key="1">
    <source>
        <dbReference type="WBParaSite" id="MCU_011871-RB"/>
    </source>
</evidence>
<dbReference type="WBParaSite" id="MCU_011871-RB">
    <property type="protein sequence ID" value="MCU_011871-RB"/>
    <property type="gene ID" value="MCU_011871"/>
</dbReference>
<protein>
    <submittedName>
        <fullName evidence="1">Uncharacterized protein</fullName>
    </submittedName>
</protein>
<proteinExistence type="predicted"/>
<dbReference type="AlphaFoldDB" id="A0A5K3FV79"/>
<sequence>MKLDSPVMRQSSWFFIGWLPLAFSLDDIFEAAQICHFHGLYSDDYFSI</sequence>
<reference evidence="1" key="1">
    <citation type="submission" date="2019-11" db="UniProtKB">
        <authorList>
            <consortium name="WormBaseParasite"/>
        </authorList>
    </citation>
    <scope>IDENTIFICATION</scope>
</reference>
<organism evidence="1">
    <name type="scientific">Mesocestoides corti</name>
    <name type="common">Flatworm</name>
    <dbReference type="NCBI Taxonomy" id="53468"/>
    <lineage>
        <taxon>Eukaryota</taxon>
        <taxon>Metazoa</taxon>
        <taxon>Spiralia</taxon>
        <taxon>Lophotrochozoa</taxon>
        <taxon>Platyhelminthes</taxon>
        <taxon>Cestoda</taxon>
        <taxon>Eucestoda</taxon>
        <taxon>Cyclophyllidea</taxon>
        <taxon>Mesocestoididae</taxon>
        <taxon>Mesocestoides</taxon>
    </lineage>
</organism>
<accession>A0A5K3FV79</accession>
<name>A0A5K3FV79_MESCO</name>